<feature type="region of interest" description="Disordered" evidence="1">
    <location>
        <begin position="154"/>
        <end position="223"/>
    </location>
</feature>
<feature type="region of interest" description="Disordered" evidence="1">
    <location>
        <begin position="228"/>
        <end position="247"/>
    </location>
</feature>
<gene>
    <name evidence="2" type="ORF">MCYG_07740</name>
</gene>
<feature type="compositionally biased region" description="Basic and acidic residues" evidence="1">
    <location>
        <begin position="188"/>
        <end position="205"/>
    </location>
</feature>
<proteinExistence type="predicted"/>
<dbReference type="EMBL" id="DS995707">
    <property type="protein sequence ID" value="EEQ34921.1"/>
    <property type="molecule type" value="Genomic_DNA"/>
</dbReference>
<feature type="compositionally biased region" description="Polar residues" evidence="1">
    <location>
        <begin position="228"/>
        <end position="245"/>
    </location>
</feature>
<dbReference type="eggNOG" id="ENOG502RQWU">
    <property type="taxonomic scope" value="Eukaryota"/>
</dbReference>
<keyword evidence="3" id="KW-1185">Reference proteome</keyword>
<feature type="compositionally biased region" description="Low complexity" evidence="1">
    <location>
        <begin position="206"/>
        <end position="216"/>
    </location>
</feature>
<feature type="compositionally biased region" description="Basic and acidic residues" evidence="1">
    <location>
        <begin position="162"/>
        <end position="171"/>
    </location>
</feature>
<organism evidence="2 3">
    <name type="scientific">Arthroderma otae (strain ATCC MYA-4605 / CBS 113480)</name>
    <name type="common">Microsporum canis</name>
    <dbReference type="NCBI Taxonomy" id="554155"/>
    <lineage>
        <taxon>Eukaryota</taxon>
        <taxon>Fungi</taxon>
        <taxon>Dikarya</taxon>
        <taxon>Ascomycota</taxon>
        <taxon>Pezizomycotina</taxon>
        <taxon>Eurotiomycetes</taxon>
        <taxon>Eurotiomycetidae</taxon>
        <taxon>Onygenales</taxon>
        <taxon>Arthrodermataceae</taxon>
        <taxon>Microsporum</taxon>
    </lineage>
</organism>
<sequence>MAHINSLVYLDQDRWLPVSHAQPAPGSGYSFEIACTPDLHEAMYFVREQPAEQIVSYQGVFPNNIGYCPVCKALYDRSSNGRFTYQDLPPAVIYTRDEFTAVCCERPLQFISNGRASPEIVAYPSMVNGPGTTNSITLVQSIVNAPSYVILNKNQGKHRRASRESCRDTPKAIRSGRRRRSRAQHLPNDSRKAGNKTVEQKDIKIPRSPGNRSPRPSRAHSPIPFSRASTLAESPAPVQSPTSKVINLPPQAPLDSPKLHAQEPHVCMHDRREKQGPMRQGGLECGRAESIVSSSTDSTQLGIIPPHKLAIPRNPLNATENKPRFVGRSSARKTGKRGWLKFWRC</sequence>
<dbReference type="GeneID" id="9225519"/>
<evidence type="ECO:0000256" key="1">
    <source>
        <dbReference type="SAM" id="MobiDB-lite"/>
    </source>
</evidence>
<accession>C5FX81</accession>
<reference evidence="3" key="1">
    <citation type="journal article" date="2012" name="MBio">
        <title>Comparative genome analysis of Trichophyton rubrum and related dermatophytes reveals candidate genes involved in infection.</title>
        <authorList>
            <person name="Martinez D.A."/>
            <person name="Oliver B.G."/>
            <person name="Graeser Y."/>
            <person name="Goldberg J.M."/>
            <person name="Li W."/>
            <person name="Martinez-Rossi N.M."/>
            <person name="Monod M."/>
            <person name="Shelest E."/>
            <person name="Barton R.C."/>
            <person name="Birch E."/>
            <person name="Brakhage A.A."/>
            <person name="Chen Z."/>
            <person name="Gurr S.J."/>
            <person name="Heiman D."/>
            <person name="Heitman J."/>
            <person name="Kosti I."/>
            <person name="Rossi A."/>
            <person name="Saif S."/>
            <person name="Samalova M."/>
            <person name="Saunders C.W."/>
            <person name="Shea T."/>
            <person name="Summerbell R.C."/>
            <person name="Xu J."/>
            <person name="Young S."/>
            <person name="Zeng Q."/>
            <person name="Birren B.W."/>
            <person name="Cuomo C.A."/>
            <person name="White T.C."/>
        </authorList>
    </citation>
    <scope>NUCLEOTIDE SEQUENCE [LARGE SCALE GENOMIC DNA]</scope>
    <source>
        <strain evidence="3">ATCC MYA-4605 / CBS 113480</strain>
    </source>
</reference>
<dbReference type="VEuPathDB" id="FungiDB:MCYG_07740"/>
<evidence type="ECO:0000313" key="3">
    <source>
        <dbReference type="Proteomes" id="UP000002035"/>
    </source>
</evidence>
<dbReference type="AlphaFoldDB" id="C5FX81"/>
<dbReference type="OrthoDB" id="10487366at2759"/>
<dbReference type="OMA" id="PAIEPCF"/>
<name>C5FX81_ARTOC</name>
<feature type="compositionally biased region" description="Basic residues" evidence="1">
    <location>
        <begin position="174"/>
        <end position="183"/>
    </location>
</feature>
<dbReference type="HOGENOM" id="CLU_073918_0_0_1"/>
<dbReference type="RefSeq" id="XP_002843957.1">
    <property type="nucleotide sequence ID" value="XM_002843911.1"/>
</dbReference>
<protein>
    <submittedName>
        <fullName evidence="2">Uncharacterized protein</fullName>
    </submittedName>
</protein>
<dbReference type="Proteomes" id="UP000002035">
    <property type="component" value="Unassembled WGS sequence"/>
</dbReference>
<evidence type="ECO:0000313" key="2">
    <source>
        <dbReference type="EMBL" id="EEQ34921.1"/>
    </source>
</evidence>